<dbReference type="InParanoid" id="A0A2T3B1Q5"/>
<name>A0A2T3B1Q5_AMORE</name>
<proteinExistence type="predicted"/>
<dbReference type="GeneID" id="36570709"/>
<evidence type="ECO:0000313" key="2">
    <source>
        <dbReference type="Proteomes" id="UP000241818"/>
    </source>
</evidence>
<evidence type="ECO:0000313" key="1">
    <source>
        <dbReference type="EMBL" id="PSS18487.1"/>
    </source>
</evidence>
<dbReference type="OrthoDB" id="2772415at2759"/>
<keyword evidence="2" id="KW-1185">Reference proteome</keyword>
<accession>A0A2T3B1Q5</accession>
<dbReference type="Proteomes" id="UP000241818">
    <property type="component" value="Unassembled WGS sequence"/>
</dbReference>
<dbReference type="EMBL" id="KZ679011">
    <property type="protein sequence ID" value="PSS18487.1"/>
    <property type="molecule type" value="Genomic_DNA"/>
</dbReference>
<reference evidence="1 2" key="1">
    <citation type="journal article" date="2018" name="New Phytol.">
        <title>Comparative genomics and transcriptomics depict ericoid mycorrhizal fungi as versatile saprotrophs and plant mutualists.</title>
        <authorList>
            <person name="Martino E."/>
            <person name="Morin E."/>
            <person name="Grelet G.A."/>
            <person name="Kuo A."/>
            <person name="Kohler A."/>
            <person name="Daghino S."/>
            <person name="Barry K.W."/>
            <person name="Cichocki N."/>
            <person name="Clum A."/>
            <person name="Dockter R.B."/>
            <person name="Hainaut M."/>
            <person name="Kuo R.C."/>
            <person name="LaButti K."/>
            <person name="Lindahl B.D."/>
            <person name="Lindquist E.A."/>
            <person name="Lipzen A."/>
            <person name="Khouja H.R."/>
            <person name="Magnuson J."/>
            <person name="Murat C."/>
            <person name="Ohm R.A."/>
            <person name="Singer S.W."/>
            <person name="Spatafora J.W."/>
            <person name="Wang M."/>
            <person name="Veneault-Fourrey C."/>
            <person name="Henrissat B."/>
            <person name="Grigoriev I.V."/>
            <person name="Martin F.M."/>
            <person name="Perotto S."/>
        </authorList>
    </citation>
    <scope>NUCLEOTIDE SEQUENCE [LARGE SCALE GENOMIC DNA]</scope>
    <source>
        <strain evidence="1 2">ATCC 22711</strain>
    </source>
</reference>
<organism evidence="1 2">
    <name type="scientific">Amorphotheca resinae ATCC 22711</name>
    <dbReference type="NCBI Taxonomy" id="857342"/>
    <lineage>
        <taxon>Eukaryota</taxon>
        <taxon>Fungi</taxon>
        <taxon>Dikarya</taxon>
        <taxon>Ascomycota</taxon>
        <taxon>Pezizomycotina</taxon>
        <taxon>Leotiomycetes</taxon>
        <taxon>Helotiales</taxon>
        <taxon>Amorphothecaceae</taxon>
        <taxon>Amorphotheca</taxon>
    </lineage>
</organism>
<dbReference type="AlphaFoldDB" id="A0A2T3B1Q5"/>
<dbReference type="RefSeq" id="XP_024720839.1">
    <property type="nucleotide sequence ID" value="XM_024862628.1"/>
</dbReference>
<sequence length="117" mass="13118">MAPKGPYKLCTVNTAPERAKRLVGRVVEDVKAEYTILHLANAERIEDVKAMCEKNQPDVLFCASMWTPQESDEIQRIARETVPGIKTMAIPQGLQVEKGPDAVVEFLKENWPRLVGN</sequence>
<protein>
    <submittedName>
        <fullName evidence="1">Uncharacterized protein</fullName>
    </submittedName>
</protein>
<gene>
    <name evidence="1" type="ORF">M430DRAFT_139771</name>
</gene>